<gene>
    <name evidence="3" type="ORF">RSOLAG22IIIB_13588</name>
</gene>
<feature type="coiled-coil region" evidence="1">
    <location>
        <begin position="104"/>
        <end position="131"/>
    </location>
</feature>
<evidence type="ECO:0000256" key="1">
    <source>
        <dbReference type="SAM" id="Coils"/>
    </source>
</evidence>
<evidence type="ECO:0000256" key="2">
    <source>
        <dbReference type="SAM" id="MobiDB-lite"/>
    </source>
</evidence>
<proteinExistence type="predicted"/>
<keyword evidence="4" id="KW-1185">Reference proteome</keyword>
<organism evidence="3 4">
    <name type="scientific">Rhizoctonia solani</name>
    <dbReference type="NCBI Taxonomy" id="456999"/>
    <lineage>
        <taxon>Eukaryota</taxon>
        <taxon>Fungi</taxon>
        <taxon>Dikarya</taxon>
        <taxon>Basidiomycota</taxon>
        <taxon>Agaricomycotina</taxon>
        <taxon>Agaricomycetes</taxon>
        <taxon>Cantharellales</taxon>
        <taxon>Ceratobasidiaceae</taxon>
        <taxon>Rhizoctonia</taxon>
    </lineage>
</organism>
<dbReference type="EMBL" id="CYGV01000267">
    <property type="protein sequence ID" value="CUA67948.1"/>
    <property type="molecule type" value="Genomic_DNA"/>
</dbReference>
<sequence length="425" mass="49080">MLRTAEMDLFRLRNRKARGFIASQGAELTTEDTPHRSLTKYLFYIETIPRILATLSWDQNSSRRNKGISAPSSIPHPTASVPDTSKCAAREVKIEVIDNPSRRQADLETEIRELRKTIAEQDAKLQYYQSEPYRNEVLSIRRHLRVAEEHEPWRISQMFTEITGKVESISGELSELLLPLQPVSQPTARSLFERLRFVQEESQLPAKHISRHSVRPDEYVDFGCRALINQFLMDIMFNAQEFHPSLNSEENHVLYSRYKQIRVQDPQVIAGHWRVSTIESLRETHKDHALLTHRFFEEILKPFCSNIYNLESLSQTLDPITSEFFELLKLASDWRSFTDRSVVMYDFHPQFLEPGAEFNIHEVEIEGARSNTLSSNKALLTTRLGLHSSRTLGDSQGVEIATQSKICVLTSEYFVVEAEDVHMSM</sequence>
<dbReference type="AlphaFoldDB" id="A0A0K6FP45"/>
<evidence type="ECO:0000313" key="3">
    <source>
        <dbReference type="EMBL" id="CUA67948.1"/>
    </source>
</evidence>
<evidence type="ECO:0000313" key="4">
    <source>
        <dbReference type="Proteomes" id="UP000044841"/>
    </source>
</evidence>
<feature type="region of interest" description="Disordered" evidence="2">
    <location>
        <begin position="61"/>
        <end position="83"/>
    </location>
</feature>
<accession>A0A0K6FP45</accession>
<keyword evidence="1" id="KW-0175">Coiled coil</keyword>
<reference evidence="3 4" key="1">
    <citation type="submission" date="2015-07" db="EMBL/GenBank/DDBJ databases">
        <authorList>
            <person name="Noorani M."/>
        </authorList>
    </citation>
    <scope>NUCLEOTIDE SEQUENCE [LARGE SCALE GENOMIC DNA]</scope>
    <source>
        <strain evidence="3">BBA 69670</strain>
    </source>
</reference>
<dbReference type="Proteomes" id="UP000044841">
    <property type="component" value="Unassembled WGS sequence"/>
</dbReference>
<protein>
    <submittedName>
        <fullName evidence="3">Uncharacterized protein</fullName>
    </submittedName>
</protein>
<name>A0A0K6FP45_9AGAM</name>